<protein>
    <submittedName>
        <fullName evidence="5">CRP/FNR family transcriptional regulator, anaerobic regulatory protein</fullName>
    </submittedName>
</protein>
<dbReference type="SUPFAM" id="SSF51206">
    <property type="entry name" value="cAMP-binding domain-like"/>
    <property type="match status" value="1"/>
</dbReference>
<feature type="domain" description="HTH crp-type" evidence="4">
    <location>
        <begin position="152"/>
        <end position="209"/>
    </location>
</feature>
<gene>
    <name evidence="5" type="ORF">SAMN06265371_10237</name>
</gene>
<organism evidence="5 6">
    <name type="scientific">Lutibacter agarilyticus</name>
    <dbReference type="NCBI Taxonomy" id="1109740"/>
    <lineage>
        <taxon>Bacteria</taxon>
        <taxon>Pseudomonadati</taxon>
        <taxon>Bacteroidota</taxon>
        <taxon>Flavobacteriia</taxon>
        <taxon>Flavobacteriales</taxon>
        <taxon>Flavobacteriaceae</taxon>
        <taxon>Lutibacter</taxon>
    </lineage>
</organism>
<evidence type="ECO:0000313" key="6">
    <source>
        <dbReference type="Proteomes" id="UP000198384"/>
    </source>
</evidence>
<dbReference type="GO" id="GO:0006355">
    <property type="term" value="P:regulation of DNA-templated transcription"/>
    <property type="evidence" value="ECO:0007669"/>
    <property type="project" value="InterPro"/>
</dbReference>
<reference evidence="5 6" key="1">
    <citation type="submission" date="2017-06" db="EMBL/GenBank/DDBJ databases">
        <authorList>
            <person name="Kim H.J."/>
            <person name="Triplett B.A."/>
        </authorList>
    </citation>
    <scope>NUCLEOTIDE SEQUENCE [LARGE SCALE GENOMIC DNA]</scope>
    <source>
        <strain evidence="5 6">DSM 29150</strain>
    </source>
</reference>
<dbReference type="InterPro" id="IPR012318">
    <property type="entry name" value="HTH_CRP"/>
</dbReference>
<dbReference type="GO" id="GO:0003677">
    <property type="term" value="F:DNA binding"/>
    <property type="evidence" value="ECO:0007669"/>
    <property type="project" value="UniProtKB-KW"/>
</dbReference>
<evidence type="ECO:0000256" key="2">
    <source>
        <dbReference type="ARBA" id="ARBA00023125"/>
    </source>
</evidence>
<dbReference type="InterPro" id="IPR036390">
    <property type="entry name" value="WH_DNA-bd_sf"/>
</dbReference>
<dbReference type="Gene3D" id="1.10.10.10">
    <property type="entry name" value="Winged helix-like DNA-binding domain superfamily/Winged helix DNA-binding domain"/>
    <property type="match status" value="1"/>
</dbReference>
<accession>A0A238VTZ8</accession>
<keyword evidence="1" id="KW-0805">Transcription regulation</keyword>
<dbReference type="OrthoDB" id="9776746at2"/>
<dbReference type="InterPro" id="IPR036388">
    <property type="entry name" value="WH-like_DNA-bd_sf"/>
</dbReference>
<dbReference type="AlphaFoldDB" id="A0A238VTZ8"/>
<evidence type="ECO:0000256" key="3">
    <source>
        <dbReference type="ARBA" id="ARBA00023163"/>
    </source>
</evidence>
<dbReference type="SUPFAM" id="SSF46785">
    <property type="entry name" value="Winged helix' DNA-binding domain"/>
    <property type="match status" value="1"/>
</dbReference>
<name>A0A238VTZ8_9FLAO</name>
<evidence type="ECO:0000259" key="4">
    <source>
        <dbReference type="Pfam" id="PF13545"/>
    </source>
</evidence>
<keyword evidence="2" id="KW-0238">DNA-binding</keyword>
<dbReference type="RefSeq" id="WP_089380255.1">
    <property type="nucleotide sequence ID" value="NZ_FZNT01000002.1"/>
</dbReference>
<dbReference type="Gene3D" id="2.60.120.10">
    <property type="entry name" value="Jelly Rolls"/>
    <property type="match status" value="1"/>
</dbReference>
<sequence length="210" mass="24632">MKIHEIVSNNFSATFESKLVKEIADYGLLKHAEPDQIILEIRRDIHFIPLIISGIVKTMRRNGKGKGLFLYYLSENEASATSILYALENKKSEIRLKAESNITYISVPVKVVNSWFQKYESWRNFYLKMSQIQTSFLLEKINDIAFEDLEFRLINYLEETSLVHNDNTIHRKHFDIARDLRVSREAISRILKKLENEEIITLGRNKIILN</sequence>
<keyword evidence="3" id="KW-0804">Transcription</keyword>
<dbReference type="Proteomes" id="UP000198384">
    <property type="component" value="Unassembled WGS sequence"/>
</dbReference>
<proteinExistence type="predicted"/>
<keyword evidence="6" id="KW-1185">Reference proteome</keyword>
<evidence type="ECO:0000313" key="5">
    <source>
        <dbReference type="EMBL" id="SNR37273.1"/>
    </source>
</evidence>
<dbReference type="Pfam" id="PF13545">
    <property type="entry name" value="HTH_Crp_2"/>
    <property type="match status" value="1"/>
</dbReference>
<dbReference type="InterPro" id="IPR014710">
    <property type="entry name" value="RmlC-like_jellyroll"/>
</dbReference>
<dbReference type="InterPro" id="IPR018490">
    <property type="entry name" value="cNMP-bd_dom_sf"/>
</dbReference>
<dbReference type="EMBL" id="FZNT01000002">
    <property type="protein sequence ID" value="SNR37273.1"/>
    <property type="molecule type" value="Genomic_DNA"/>
</dbReference>
<evidence type="ECO:0000256" key="1">
    <source>
        <dbReference type="ARBA" id="ARBA00023015"/>
    </source>
</evidence>